<evidence type="ECO:0000256" key="9">
    <source>
        <dbReference type="ARBA" id="ARBA00023102"/>
    </source>
</evidence>
<keyword evidence="9" id="KW-0368">Histidine biosynthesis</keyword>
<evidence type="ECO:0000256" key="11">
    <source>
        <dbReference type="NCBIfam" id="TIGR02067"/>
    </source>
</evidence>
<dbReference type="InterPro" id="IPR011809">
    <property type="entry name" value="His_9_proposed"/>
</dbReference>
<dbReference type="InterPro" id="IPR000760">
    <property type="entry name" value="Inositol_monophosphatase-like"/>
</dbReference>
<evidence type="ECO:0000256" key="8">
    <source>
        <dbReference type="ARBA" id="ARBA00022842"/>
    </source>
</evidence>
<protein>
    <recommendedName>
        <fullName evidence="4 11">Histidinol-phosphatase</fullName>
        <ecNumber evidence="4 11">3.1.3.15</ecNumber>
    </recommendedName>
</protein>
<proteinExistence type="inferred from homology"/>
<name>A0A7C1FQT0_9CHLR</name>
<keyword evidence="7 13" id="KW-0378">Hydrolase</keyword>
<evidence type="ECO:0000256" key="10">
    <source>
        <dbReference type="ARBA" id="ARBA00049158"/>
    </source>
</evidence>
<dbReference type="EMBL" id="DSMG01000070">
    <property type="protein sequence ID" value="HDX31080.1"/>
    <property type="molecule type" value="Genomic_DNA"/>
</dbReference>
<evidence type="ECO:0000256" key="6">
    <source>
        <dbReference type="ARBA" id="ARBA00022723"/>
    </source>
</evidence>
<feature type="binding site" evidence="12">
    <location>
        <position position="221"/>
    </location>
    <ligand>
        <name>Mg(2+)</name>
        <dbReference type="ChEBI" id="CHEBI:18420"/>
        <label>1</label>
        <note>catalytic</note>
    </ligand>
</feature>
<dbReference type="GO" id="GO:0000105">
    <property type="term" value="P:L-histidine biosynthetic process"/>
    <property type="evidence" value="ECO:0007669"/>
    <property type="project" value="UniProtKB-UniRule"/>
</dbReference>
<feature type="binding site" evidence="12">
    <location>
        <position position="97"/>
    </location>
    <ligand>
        <name>Mg(2+)</name>
        <dbReference type="ChEBI" id="CHEBI:18420"/>
        <label>1</label>
        <note>catalytic</note>
    </ligand>
</feature>
<feature type="binding site" evidence="12">
    <location>
        <position position="99"/>
    </location>
    <ligand>
        <name>Mg(2+)</name>
        <dbReference type="ChEBI" id="CHEBI:18420"/>
        <label>1</label>
        <note>catalytic</note>
    </ligand>
</feature>
<sequence length="276" mass="30257">MTAHSIRYSGTLEADEAQEFLPFAQRLAEVSAAVIRPYFRNGAAVELKADESPVTVADRNAELAMRELIERTYPDHGVLGEEFGSLRPNARYRWVLDPIDGTKAFISGAYLFGTLIALVKDGRPVIGVINQPIVGDCLIGTGSQAWLNGRRVQVAPCSRLEDAILLSTDHWNVFNHQNGPAYEQLTRRVKRYNNWGDCYGYMLVATGGAHIMMDPIMNEWDLMALIPIIEGAGGRITDWQGGDPVRGLSCVATNGELHEAVIAALNPVNASVETHP</sequence>
<comment type="pathway">
    <text evidence="2">Amino-acid biosynthesis; L-histidine biosynthesis; L-histidine from 5-phospho-alpha-D-ribose 1-diphosphate: step 8/9.</text>
</comment>
<keyword evidence="8 12" id="KW-0460">Magnesium</keyword>
<evidence type="ECO:0000256" key="3">
    <source>
        <dbReference type="ARBA" id="ARBA00009759"/>
    </source>
</evidence>
<dbReference type="SUPFAM" id="SSF56655">
    <property type="entry name" value="Carbohydrate phosphatase"/>
    <property type="match status" value="1"/>
</dbReference>
<feature type="binding site" evidence="12">
    <location>
        <position position="81"/>
    </location>
    <ligand>
        <name>Mg(2+)</name>
        <dbReference type="ChEBI" id="CHEBI:18420"/>
        <label>1</label>
        <note>catalytic</note>
    </ligand>
</feature>
<dbReference type="PRINTS" id="PR00377">
    <property type="entry name" value="IMPHPHTASES"/>
</dbReference>
<keyword evidence="6 12" id="KW-0479">Metal-binding</keyword>
<comment type="cofactor">
    <cofactor evidence="1 12">
        <name>Mg(2+)</name>
        <dbReference type="ChEBI" id="CHEBI:18420"/>
    </cofactor>
</comment>
<evidence type="ECO:0000256" key="2">
    <source>
        <dbReference type="ARBA" id="ARBA00004970"/>
    </source>
</evidence>
<evidence type="ECO:0000256" key="1">
    <source>
        <dbReference type="ARBA" id="ARBA00001946"/>
    </source>
</evidence>
<dbReference type="AlphaFoldDB" id="A0A7C1FQT0"/>
<evidence type="ECO:0000256" key="7">
    <source>
        <dbReference type="ARBA" id="ARBA00022801"/>
    </source>
</evidence>
<feature type="binding site" evidence="12">
    <location>
        <position position="100"/>
    </location>
    <ligand>
        <name>Mg(2+)</name>
        <dbReference type="ChEBI" id="CHEBI:18420"/>
        <label>1</label>
        <note>catalytic</note>
    </ligand>
</feature>
<dbReference type="UniPathway" id="UPA00031">
    <property type="reaction ID" value="UER00013"/>
</dbReference>
<evidence type="ECO:0000256" key="12">
    <source>
        <dbReference type="PIRSR" id="PIRSR600760-2"/>
    </source>
</evidence>
<dbReference type="NCBIfam" id="TIGR02067">
    <property type="entry name" value="his_9_HisN"/>
    <property type="match status" value="1"/>
</dbReference>
<dbReference type="Pfam" id="PF00459">
    <property type="entry name" value="Inositol_P"/>
    <property type="match status" value="1"/>
</dbReference>
<comment type="caution">
    <text evidence="13">The sequence shown here is derived from an EMBL/GenBank/DDBJ whole genome shotgun (WGS) entry which is preliminary data.</text>
</comment>
<dbReference type="PANTHER" id="PTHR43200:SF6">
    <property type="entry name" value="3'(2'),5'-BISPHOSPHATE NUCLEOTIDASE"/>
    <property type="match status" value="1"/>
</dbReference>
<evidence type="ECO:0000313" key="13">
    <source>
        <dbReference type="EMBL" id="HDX31080.1"/>
    </source>
</evidence>
<dbReference type="PROSITE" id="PS00629">
    <property type="entry name" value="IMP_1"/>
    <property type="match status" value="1"/>
</dbReference>
<dbReference type="PANTHER" id="PTHR43200">
    <property type="entry name" value="PHOSPHATASE"/>
    <property type="match status" value="1"/>
</dbReference>
<dbReference type="Gene3D" id="3.40.190.80">
    <property type="match status" value="1"/>
</dbReference>
<dbReference type="EC" id="3.1.3.15" evidence="4 11"/>
<evidence type="ECO:0000256" key="4">
    <source>
        <dbReference type="ARBA" id="ARBA00013085"/>
    </source>
</evidence>
<dbReference type="InterPro" id="IPR020583">
    <property type="entry name" value="Inositol_monoP_metal-BS"/>
</dbReference>
<reference evidence="13" key="1">
    <citation type="journal article" date="2020" name="mSystems">
        <title>Genome- and Community-Level Interaction Insights into Carbon Utilization and Element Cycling Functions of Hydrothermarchaeota in Hydrothermal Sediment.</title>
        <authorList>
            <person name="Zhou Z."/>
            <person name="Liu Y."/>
            <person name="Xu W."/>
            <person name="Pan J."/>
            <person name="Luo Z.H."/>
            <person name="Li M."/>
        </authorList>
    </citation>
    <scope>NUCLEOTIDE SEQUENCE [LARGE SCALE GENOMIC DNA]</scope>
    <source>
        <strain evidence="13">SpSt-289</strain>
    </source>
</reference>
<keyword evidence="5" id="KW-0028">Amino-acid biosynthesis</keyword>
<gene>
    <name evidence="13" type="primary">hisN</name>
    <name evidence="13" type="ORF">ENQ20_06245</name>
</gene>
<dbReference type="Gene3D" id="3.30.540.10">
    <property type="entry name" value="Fructose-1,6-Bisphosphatase, subunit A, domain 1"/>
    <property type="match status" value="1"/>
</dbReference>
<evidence type="ECO:0000256" key="5">
    <source>
        <dbReference type="ARBA" id="ARBA00022605"/>
    </source>
</evidence>
<comment type="catalytic activity">
    <reaction evidence="10">
        <text>L-histidinol phosphate + H2O = L-histidinol + phosphate</text>
        <dbReference type="Rhea" id="RHEA:14465"/>
        <dbReference type="ChEBI" id="CHEBI:15377"/>
        <dbReference type="ChEBI" id="CHEBI:43474"/>
        <dbReference type="ChEBI" id="CHEBI:57699"/>
        <dbReference type="ChEBI" id="CHEBI:57980"/>
        <dbReference type="EC" id="3.1.3.15"/>
    </reaction>
</comment>
<dbReference type="InterPro" id="IPR051090">
    <property type="entry name" value="Inositol_monoP_superfamily"/>
</dbReference>
<organism evidence="13">
    <name type="scientific">Caldilinea aerophila</name>
    <dbReference type="NCBI Taxonomy" id="133453"/>
    <lineage>
        <taxon>Bacteria</taxon>
        <taxon>Bacillati</taxon>
        <taxon>Chloroflexota</taxon>
        <taxon>Caldilineae</taxon>
        <taxon>Caldilineales</taxon>
        <taxon>Caldilineaceae</taxon>
        <taxon>Caldilinea</taxon>
    </lineage>
</organism>
<dbReference type="GO" id="GO:0046872">
    <property type="term" value="F:metal ion binding"/>
    <property type="evidence" value="ECO:0007669"/>
    <property type="project" value="UniProtKB-KW"/>
</dbReference>
<accession>A0A7C1FQT0</accession>
<dbReference type="CDD" id="cd01641">
    <property type="entry name" value="Bacterial_IMPase_like_1"/>
    <property type="match status" value="1"/>
</dbReference>
<dbReference type="GO" id="GO:0004401">
    <property type="term" value="F:histidinol-phosphatase activity"/>
    <property type="evidence" value="ECO:0007669"/>
    <property type="project" value="UniProtKB-UniRule"/>
</dbReference>
<comment type="similarity">
    <text evidence="3">Belongs to the inositol monophosphatase superfamily.</text>
</comment>
<dbReference type="FunFam" id="3.30.540.10:FF:000030">
    <property type="entry name" value="Inositol monophosphatase"/>
    <property type="match status" value="1"/>
</dbReference>